<dbReference type="KEGG" id="sapo:SAPIO_CDS1451"/>
<dbReference type="Proteomes" id="UP000028545">
    <property type="component" value="Unassembled WGS sequence"/>
</dbReference>
<accession>A0A084GEB8</accession>
<protein>
    <submittedName>
        <fullName evidence="1">Uncharacterized protein</fullName>
    </submittedName>
</protein>
<evidence type="ECO:0000313" key="1">
    <source>
        <dbReference type="EMBL" id="KEZ45680.1"/>
    </source>
</evidence>
<proteinExistence type="predicted"/>
<keyword evidence="2" id="KW-1185">Reference proteome</keyword>
<dbReference type="EMBL" id="JOWA01000066">
    <property type="protein sequence ID" value="KEZ45680.1"/>
    <property type="molecule type" value="Genomic_DNA"/>
</dbReference>
<dbReference type="GeneID" id="27720523"/>
<dbReference type="VEuPathDB" id="FungiDB:SAPIO_CDS1451"/>
<evidence type="ECO:0000313" key="2">
    <source>
        <dbReference type="Proteomes" id="UP000028545"/>
    </source>
</evidence>
<sequence>MERADRVGALRNHLYINHRSYGGLEVLPSELFYAGRMHTEIPADEQYPKSLQHLRDFLEGFTAHTPNWAMKRAKELLADTEFRWVNKVDKPGTIMIIAPYRTTINNYCLLVHNLSESAKGEWMYE</sequence>
<organism evidence="1 2">
    <name type="scientific">Pseudallescheria apiosperma</name>
    <name type="common">Scedosporium apiospermum</name>
    <dbReference type="NCBI Taxonomy" id="563466"/>
    <lineage>
        <taxon>Eukaryota</taxon>
        <taxon>Fungi</taxon>
        <taxon>Dikarya</taxon>
        <taxon>Ascomycota</taxon>
        <taxon>Pezizomycotina</taxon>
        <taxon>Sordariomycetes</taxon>
        <taxon>Hypocreomycetidae</taxon>
        <taxon>Microascales</taxon>
        <taxon>Microascaceae</taxon>
        <taxon>Scedosporium</taxon>
    </lineage>
</organism>
<dbReference type="HOGENOM" id="CLU_1993902_0_0_1"/>
<name>A0A084GEB8_PSEDA</name>
<reference evidence="1 2" key="1">
    <citation type="journal article" date="2014" name="Genome Announc.">
        <title>Draft genome sequence of the pathogenic fungus Scedosporium apiospermum.</title>
        <authorList>
            <person name="Vandeputte P."/>
            <person name="Ghamrawi S."/>
            <person name="Rechenmann M."/>
            <person name="Iltis A."/>
            <person name="Giraud S."/>
            <person name="Fleury M."/>
            <person name="Thornton C."/>
            <person name="Delhaes L."/>
            <person name="Meyer W."/>
            <person name="Papon N."/>
            <person name="Bouchara J.P."/>
        </authorList>
    </citation>
    <scope>NUCLEOTIDE SEQUENCE [LARGE SCALE GENOMIC DNA]</scope>
    <source>
        <strain evidence="1 2">IHEM 14462</strain>
    </source>
</reference>
<dbReference type="OrthoDB" id="6513042at2759"/>
<dbReference type="RefSeq" id="XP_016645479.1">
    <property type="nucleotide sequence ID" value="XM_016784722.1"/>
</dbReference>
<gene>
    <name evidence="1" type="ORF">SAPIO_CDS1451</name>
</gene>
<dbReference type="AlphaFoldDB" id="A0A084GEB8"/>
<comment type="caution">
    <text evidence="1">The sequence shown here is derived from an EMBL/GenBank/DDBJ whole genome shotgun (WGS) entry which is preliminary data.</text>
</comment>